<evidence type="ECO:0000259" key="1">
    <source>
        <dbReference type="Pfam" id="PF08241"/>
    </source>
</evidence>
<feature type="domain" description="Methyltransferase type 11" evidence="1">
    <location>
        <begin position="53"/>
        <end position="158"/>
    </location>
</feature>
<accession>A0ABR2ZY17</accession>
<dbReference type="Pfam" id="PF08241">
    <property type="entry name" value="Methyltransf_11"/>
    <property type="match status" value="1"/>
</dbReference>
<dbReference type="InterPro" id="IPR029063">
    <property type="entry name" value="SAM-dependent_MTases_sf"/>
</dbReference>
<dbReference type="EMBL" id="JBBXMP010000038">
    <property type="protein sequence ID" value="KAL0066220.1"/>
    <property type="molecule type" value="Genomic_DNA"/>
</dbReference>
<evidence type="ECO:0000313" key="3">
    <source>
        <dbReference type="Proteomes" id="UP001437256"/>
    </source>
</evidence>
<evidence type="ECO:0000313" key="2">
    <source>
        <dbReference type="EMBL" id="KAL0066220.1"/>
    </source>
</evidence>
<proteinExistence type="predicted"/>
<dbReference type="CDD" id="cd02440">
    <property type="entry name" value="AdoMet_MTases"/>
    <property type="match status" value="1"/>
</dbReference>
<protein>
    <recommendedName>
        <fullName evidence="1">Methyltransferase type 11 domain-containing protein</fullName>
    </recommendedName>
</protein>
<dbReference type="Gene3D" id="3.40.50.150">
    <property type="entry name" value="Vaccinia Virus protein VP39"/>
    <property type="match status" value="1"/>
</dbReference>
<gene>
    <name evidence="2" type="ORF">AAF712_006845</name>
</gene>
<name>A0ABR2ZY17_9AGAR</name>
<dbReference type="InterPro" id="IPR013216">
    <property type="entry name" value="Methyltransf_11"/>
</dbReference>
<dbReference type="Proteomes" id="UP001437256">
    <property type="component" value="Unassembled WGS sequence"/>
</dbReference>
<reference evidence="2 3" key="1">
    <citation type="submission" date="2024-05" db="EMBL/GenBank/DDBJ databases">
        <title>A draft genome resource for the thread blight pathogen Marasmius tenuissimus strain MS-2.</title>
        <authorList>
            <person name="Yulfo-Soto G.E."/>
            <person name="Baruah I.K."/>
            <person name="Amoako-Attah I."/>
            <person name="Bukari Y."/>
            <person name="Meinhardt L.W."/>
            <person name="Bailey B.A."/>
            <person name="Cohen S.P."/>
        </authorList>
    </citation>
    <scope>NUCLEOTIDE SEQUENCE [LARGE SCALE GENOMIC DNA]</scope>
    <source>
        <strain evidence="2 3">MS-2</strain>
    </source>
</reference>
<dbReference type="PANTHER" id="PTHR43861:SF1">
    <property type="entry name" value="TRANS-ACONITATE 2-METHYLTRANSFERASE"/>
    <property type="match status" value="1"/>
</dbReference>
<dbReference type="PANTHER" id="PTHR43861">
    <property type="entry name" value="TRANS-ACONITATE 2-METHYLTRANSFERASE-RELATED"/>
    <property type="match status" value="1"/>
</dbReference>
<dbReference type="SUPFAM" id="SSF53335">
    <property type="entry name" value="S-adenosyl-L-methionine-dependent methyltransferases"/>
    <property type="match status" value="1"/>
</dbReference>
<organism evidence="2 3">
    <name type="scientific">Marasmius tenuissimus</name>
    <dbReference type="NCBI Taxonomy" id="585030"/>
    <lineage>
        <taxon>Eukaryota</taxon>
        <taxon>Fungi</taxon>
        <taxon>Dikarya</taxon>
        <taxon>Basidiomycota</taxon>
        <taxon>Agaricomycotina</taxon>
        <taxon>Agaricomycetes</taxon>
        <taxon>Agaricomycetidae</taxon>
        <taxon>Agaricales</taxon>
        <taxon>Marasmiineae</taxon>
        <taxon>Marasmiaceae</taxon>
        <taxon>Marasmius</taxon>
    </lineage>
</organism>
<sequence length="283" mass="31196">MAPIGSQDQASDAPDNSGWSAVLYNKNASFVYSPAYTAPVLELLTAQSGEKILDFGCGSGELTLEIEGIVGRPGDAGGGLVVGVDFSENMIEKAQKNGFGRCFIADIQKELEFPKTLGVPSQDYDAVFTNAALHWCKRDPRGAIASAKRVLKQGGRFVGEMGGFMNCIGIRLALHLVLKRRGYEPESLDPWFFPSTEEYSKLLTQNGFEVQHISMVPRLTPLPAGLKGWLEVFVRSSWLKDFSEKEATEVLEEVEKICRVDCRDGAGKWSMTYVRLRFVAISR</sequence>
<keyword evidence="3" id="KW-1185">Reference proteome</keyword>
<comment type="caution">
    <text evidence="2">The sequence shown here is derived from an EMBL/GenBank/DDBJ whole genome shotgun (WGS) entry which is preliminary data.</text>
</comment>